<organism evidence="1 2">
    <name type="scientific">Deinococcus oregonensis</name>
    <dbReference type="NCBI Taxonomy" id="1805970"/>
    <lineage>
        <taxon>Bacteria</taxon>
        <taxon>Thermotogati</taxon>
        <taxon>Deinococcota</taxon>
        <taxon>Deinococci</taxon>
        <taxon>Deinococcales</taxon>
        <taxon>Deinococcaceae</taxon>
        <taxon>Deinococcus</taxon>
    </lineage>
</organism>
<dbReference type="RefSeq" id="WP_380013472.1">
    <property type="nucleotide sequence ID" value="NZ_JBHLYR010000057.1"/>
</dbReference>
<keyword evidence="2" id="KW-1185">Reference proteome</keyword>
<evidence type="ECO:0000313" key="2">
    <source>
        <dbReference type="Proteomes" id="UP001589733"/>
    </source>
</evidence>
<sequence>MKRRLFFLIFLLALAAPAQGLKLIVWDRELQTKLGYGESSGSKFSVQMVGNYNGPVVVLFSQTDDEKDRGSFPGLQSRYDGTLKGGQLTLQASEQRLSAQSVTPNGTPNTALTLARFLSAYKLNVTGQPSGQSLSLPGLKAAGTDNK</sequence>
<dbReference type="EMBL" id="JBHLYR010000057">
    <property type="protein sequence ID" value="MFB9993843.1"/>
    <property type="molecule type" value="Genomic_DNA"/>
</dbReference>
<evidence type="ECO:0000313" key="1">
    <source>
        <dbReference type="EMBL" id="MFB9993843.1"/>
    </source>
</evidence>
<comment type="caution">
    <text evidence="1">The sequence shown here is derived from an EMBL/GenBank/DDBJ whole genome shotgun (WGS) entry which is preliminary data.</text>
</comment>
<reference evidence="1 2" key="1">
    <citation type="submission" date="2024-09" db="EMBL/GenBank/DDBJ databases">
        <authorList>
            <person name="Sun Q."/>
            <person name="Mori K."/>
        </authorList>
    </citation>
    <scope>NUCLEOTIDE SEQUENCE [LARGE SCALE GENOMIC DNA]</scope>
    <source>
        <strain evidence="1 2">JCM 13503</strain>
    </source>
</reference>
<evidence type="ECO:0008006" key="3">
    <source>
        <dbReference type="Google" id="ProtNLM"/>
    </source>
</evidence>
<protein>
    <recommendedName>
        <fullName evidence="3">CHRD domain-containing protein</fullName>
    </recommendedName>
</protein>
<proteinExistence type="predicted"/>
<name>A0ABV6B243_9DEIO</name>
<dbReference type="Proteomes" id="UP001589733">
    <property type="component" value="Unassembled WGS sequence"/>
</dbReference>
<accession>A0ABV6B243</accession>
<gene>
    <name evidence="1" type="ORF">ACFFLM_17940</name>
</gene>